<dbReference type="Gene3D" id="3.40.50.1390">
    <property type="entry name" value="Resolvase, N-terminal catalytic domain"/>
    <property type="match status" value="1"/>
</dbReference>
<evidence type="ECO:0000259" key="4">
    <source>
        <dbReference type="PROSITE" id="PS51736"/>
    </source>
</evidence>
<gene>
    <name evidence="5" type="ORF">GCM10009118_11740</name>
</gene>
<organism evidence="5 6">
    <name type="scientific">Wandonia haliotis</name>
    <dbReference type="NCBI Taxonomy" id="574963"/>
    <lineage>
        <taxon>Bacteria</taxon>
        <taxon>Pseudomonadati</taxon>
        <taxon>Bacteroidota</taxon>
        <taxon>Flavobacteriia</taxon>
        <taxon>Flavobacteriales</taxon>
        <taxon>Crocinitomicaceae</taxon>
        <taxon>Wandonia</taxon>
    </lineage>
</organism>
<evidence type="ECO:0000256" key="1">
    <source>
        <dbReference type="ARBA" id="ARBA00023125"/>
    </source>
</evidence>
<dbReference type="InterPro" id="IPR050639">
    <property type="entry name" value="SSR_resolvase"/>
</dbReference>
<keyword evidence="3" id="KW-0175">Coiled coil</keyword>
<dbReference type="InterPro" id="IPR011109">
    <property type="entry name" value="DNA_bind_recombinase_dom"/>
</dbReference>
<dbReference type="Proteomes" id="UP001501126">
    <property type="component" value="Unassembled WGS sequence"/>
</dbReference>
<dbReference type="CDD" id="cd00338">
    <property type="entry name" value="Ser_Recombinase"/>
    <property type="match status" value="1"/>
</dbReference>
<dbReference type="InterPro" id="IPR006119">
    <property type="entry name" value="Resolv_N"/>
</dbReference>
<keyword evidence="6" id="KW-1185">Reference proteome</keyword>
<evidence type="ECO:0000256" key="3">
    <source>
        <dbReference type="SAM" id="Coils"/>
    </source>
</evidence>
<dbReference type="PROSITE" id="PS51736">
    <property type="entry name" value="RECOMBINASES_3"/>
    <property type="match status" value="1"/>
</dbReference>
<dbReference type="SMART" id="SM00857">
    <property type="entry name" value="Resolvase"/>
    <property type="match status" value="1"/>
</dbReference>
<feature type="coiled-coil region" evidence="3">
    <location>
        <begin position="373"/>
        <end position="400"/>
    </location>
</feature>
<proteinExistence type="predicted"/>
<name>A0ABP3XZF9_9FLAO</name>
<dbReference type="Pfam" id="PF07508">
    <property type="entry name" value="Recombinase"/>
    <property type="match status" value="1"/>
</dbReference>
<evidence type="ECO:0000313" key="6">
    <source>
        <dbReference type="Proteomes" id="UP001501126"/>
    </source>
</evidence>
<sequence>MDKLSVFKQFAPKVEEQNHTKNAVIYTRVSHSKQEDNTSLETQLKNCNRYAESNGYNVVAYFGGKHESAKTDERKEFGKLLSFVKRTKSVTTIIVNTYDRFSRSGANGIQIAEELQKKYKVTTLSASQGIDPTTISGEVQRNFMLILGHWENLTRTERTISSMRELVEKGYTPYSIPRGYVNLNKGGKAVDQKIVLNEEGKLLRKAFLWKAEKQMRNCEILKRLNAMGLKLNDRRISEIFANPYYCGVIVSKFTPGEVNQGKHEPMVSKEIFLKVNNIVADTRNHPVSHKQEDENLPLKRFACCSECGKPLTGFIVRKKNLWYYKCRTKGCNSNKSAKQLHEQFKTILSAFEIQESETELIKIGITNMYSAFFEEANENQKLYKSKISELKKKIESAEENLVTGVIDRKMFEKFTSKFNTEIVELETQLAKFRKGSSNLEKSLNIVVKFCRKPLLWWENAKVGEKMILQNLIFPSGIIYERKNDRVLTKRINSFFAPIPELVGTLRGNKKGENTILSSFPFRVTPAGFKPATLRAEI</sequence>
<dbReference type="Pfam" id="PF00239">
    <property type="entry name" value="Resolvase"/>
    <property type="match status" value="1"/>
</dbReference>
<comment type="caution">
    <text evidence="5">The sequence shown here is derived from an EMBL/GenBank/DDBJ whole genome shotgun (WGS) entry which is preliminary data.</text>
</comment>
<keyword evidence="2" id="KW-0233">DNA recombination</keyword>
<dbReference type="InterPro" id="IPR036162">
    <property type="entry name" value="Resolvase-like_N_sf"/>
</dbReference>
<dbReference type="Gene3D" id="3.90.1750.20">
    <property type="entry name" value="Putative Large Serine Recombinase, Chain B, Domain 2"/>
    <property type="match status" value="1"/>
</dbReference>
<dbReference type="RefSeq" id="WP_343785709.1">
    <property type="nucleotide sequence ID" value="NZ_BAAAFH010000006.1"/>
</dbReference>
<evidence type="ECO:0000313" key="5">
    <source>
        <dbReference type="EMBL" id="GAA0874766.1"/>
    </source>
</evidence>
<dbReference type="PANTHER" id="PTHR30461">
    <property type="entry name" value="DNA-INVERTASE FROM LAMBDOID PROPHAGE"/>
    <property type="match status" value="1"/>
</dbReference>
<evidence type="ECO:0000256" key="2">
    <source>
        <dbReference type="ARBA" id="ARBA00023172"/>
    </source>
</evidence>
<protein>
    <submittedName>
        <fullName evidence="5">Recombinase family protein</fullName>
    </submittedName>
</protein>
<accession>A0ABP3XZF9</accession>
<keyword evidence="1" id="KW-0238">DNA-binding</keyword>
<dbReference type="EMBL" id="BAAAFH010000006">
    <property type="protein sequence ID" value="GAA0874766.1"/>
    <property type="molecule type" value="Genomic_DNA"/>
</dbReference>
<reference evidence="6" key="1">
    <citation type="journal article" date="2019" name="Int. J. Syst. Evol. Microbiol.">
        <title>The Global Catalogue of Microorganisms (GCM) 10K type strain sequencing project: providing services to taxonomists for standard genome sequencing and annotation.</title>
        <authorList>
            <consortium name="The Broad Institute Genomics Platform"/>
            <consortium name="The Broad Institute Genome Sequencing Center for Infectious Disease"/>
            <person name="Wu L."/>
            <person name="Ma J."/>
        </authorList>
    </citation>
    <scope>NUCLEOTIDE SEQUENCE [LARGE SCALE GENOMIC DNA]</scope>
    <source>
        <strain evidence="6">JCM 16083</strain>
    </source>
</reference>
<dbReference type="SUPFAM" id="SSF53041">
    <property type="entry name" value="Resolvase-like"/>
    <property type="match status" value="1"/>
</dbReference>
<dbReference type="PANTHER" id="PTHR30461:SF2">
    <property type="entry name" value="SERINE RECOMBINASE PINE-RELATED"/>
    <property type="match status" value="1"/>
</dbReference>
<feature type="domain" description="Resolvase/invertase-type recombinase catalytic" evidence="4">
    <location>
        <begin position="22"/>
        <end position="170"/>
    </location>
</feature>
<dbReference type="InterPro" id="IPR038109">
    <property type="entry name" value="DNA_bind_recomb_sf"/>
</dbReference>